<protein>
    <submittedName>
        <fullName evidence="4">Universal stress protein</fullName>
    </submittedName>
</protein>
<organism evidence="4 5">
    <name type="scientific">Streptomyces xinghaiensis</name>
    <dbReference type="NCBI Taxonomy" id="1038928"/>
    <lineage>
        <taxon>Bacteria</taxon>
        <taxon>Bacillati</taxon>
        <taxon>Actinomycetota</taxon>
        <taxon>Actinomycetes</taxon>
        <taxon>Kitasatosporales</taxon>
        <taxon>Streptomycetaceae</taxon>
        <taxon>Streptomyces</taxon>
    </lineage>
</organism>
<evidence type="ECO:0000313" key="4">
    <source>
        <dbReference type="EMBL" id="RKM90175.1"/>
    </source>
</evidence>
<dbReference type="OrthoDB" id="4867015at2"/>
<proteinExistence type="inferred from homology"/>
<dbReference type="InterPro" id="IPR006016">
    <property type="entry name" value="UspA"/>
</dbReference>
<dbReference type="Proteomes" id="UP000028058">
    <property type="component" value="Unassembled WGS sequence"/>
</dbReference>
<evidence type="ECO:0000259" key="3">
    <source>
        <dbReference type="Pfam" id="PF00582"/>
    </source>
</evidence>
<comment type="similarity">
    <text evidence="1">Belongs to the universal stress protein A family.</text>
</comment>
<dbReference type="RefSeq" id="WP_043469407.1">
    <property type="nucleotide sequence ID" value="NZ_CP134822.1"/>
</dbReference>
<keyword evidence="5" id="KW-1185">Reference proteome</keyword>
<dbReference type="PANTHER" id="PTHR46268:SF6">
    <property type="entry name" value="UNIVERSAL STRESS PROTEIN UP12"/>
    <property type="match status" value="1"/>
</dbReference>
<feature type="domain" description="UspA" evidence="3">
    <location>
        <begin position="1"/>
        <end position="137"/>
    </location>
</feature>
<dbReference type="Pfam" id="PF00582">
    <property type="entry name" value="Usp"/>
    <property type="match status" value="2"/>
</dbReference>
<feature type="domain" description="UspA" evidence="3">
    <location>
        <begin position="160"/>
        <end position="309"/>
    </location>
</feature>
<dbReference type="EMBL" id="JNAD02000025">
    <property type="protein sequence ID" value="RKM90175.1"/>
    <property type="molecule type" value="Genomic_DNA"/>
</dbReference>
<dbReference type="InterPro" id="IPR014729">
    <property type="entry name" value="Rossmann-like_a/b/a_fold"/>
</dbReference>
<dbReference type="PANTHER" id="PTHR46268">
    <property type="entry name" value="STRESS RESPONSE PROTEIN NHAX"/>
    <property type="match status" value="1"/>
</dbReference>
<gene>
    <name evidence="4" type="ORF">SFRA_032140</name>
</gene>
<reference evidence="4 5" key="1">
    <citation type="journal article" date="2014" name="Genome Announc.">
        <title>Draft Genome Sequence of Streptomyces fradiae ATCC 19609, a Strain Highly Sensitive to Antibiotics.</title>
        <authorList>
            <person name="Bekker O.B."/>
            <person name="Klimina K.M."/>
            <person name="Vatlin A.A."/>
            <person name="Zakharevich N.V."/>
            <person name="Kasianov A.S."/>
            <person name="Danilenko V.N."/>
        </authorList>
    </citation>
    <scope>NUCLEOTIDE SEQUENCE [LARGE SCALE GENOMIC DNA]</scope>
    <source>
        <strain evidence="4 5">ATCC 19609</strain>
    </source>
</reference>
<dbReference type="Gene3D" id="3.40.50.620">
    <property type="entry name" value="HUPs"/>
    <property type="match status" value="2"/>
</dbReference>
<accession>A0A420UTV4</accession>
<name>A0A420UTV4_9ACTN</name>
<sequence length="311" mass="32624">MNGTVTAGLDGSPESAAAAEWAAREALLRGVPLRLVHAREKEPHLVQAPFVGVETQHEWAGGIPDEAVAALRERHPELEITADEVTGRPAEVLQDIARTGELLVLGSRGLGGVAGFLVGSVALATVAHATRPTVLVRAGTAEGDGHRAGGDGESATAPPYREVVLGLDLTQPSAEVIRFAFEAAGRRSTRLRVVHSYRLPPAETWGSRPSAGAYPPTTADIVPSAADFSRYEERALTAALARWRADFPRVEVAEQTGVGAAAHHLTEASAEASLVVVGRRIRRSPLGTHIGSVAHAVLHHSVAPVAVVPHD</sequence>
<dbReference type="PRINTS" id="PR01438">
    <property type="entry name" value="UNVRSLSTRESS"/>
</dbReference>
<dbReference type="InterPro" id="IPR006015">
    <property type="entry name" value="Universal_stress_UspA"/>
</dbReference>
<dbReference type="AlphaFoldDB" id="A0A420UTV4"/>
<evidence type="ECO:0000256" key="2">
    <source>
        <dbReference type="SAM" id="MobiDB-lite"/>
    </source>
</evidence>
<dbReference type="SUPFAM" id="SSF52402">
    <property type="entry name" value="Adenine nucleotide alpha hydrolases-like"/>
    <property type="match status" value="2"/>
</dbReference>
<comment type="caution">
    <text evidence="4">The sequence shown here is derived from an EMBL/GenBank/DDBJ whole genome shotgun (WGS) entry which is preliminary data.</text>
</comment>
<evidence type="ECO:0000313" key="5">
    <source>
        <dbReference type="Proteomes" id="UP000028058"/>
    </source>
</evidence>
<evidence type="ECO:0000256" key="1">
    <source>
        <dbReference type="ARBA" id="ARBA00008791"/>
    </source>
</evidence>
<feature type="region of interest" description="Disordered" evidence="2">
    <location>
        <begin position="138"/>
        <end position="157"/>
    </location>
</feature>